<keyword evidence="3" id="KW-1185">Reference proteome</keyword>
<keyword evidence="1" id="KW-0812">Transmembrane</keyword>
<protein>
    <submittedName>
        <fullName evidence="2">Uncharacterized protein</fullName>
    </submittedName>
</protein>
<reference evidence="2 3" key="1">
    <citation type="submission" date="2019-06" db="EMBL/GenBank/DDBJ databases">
        <title>Erythrobacter insulae sp. nov., isolated from a tidal flat.</title>
        <authorList>
            <person name="Yoon J.-H."/>
        </authorList>
    </citation>
    <scope>NUCLEOTIDE SEQUENCE [LARGE SCALE GENOMIC DNA]</scope>
    <source>
        <strain evidence="2 3">JBTF-M21</strain>
    </source>
</reference>
<proteinExistence type="predicted"/>
<feature type="transmembrane region" description="Helical" evidence="1">
    <location>
        <begin position="6"/>
        <end position="27"/>
    </location>
</feature>
<dbReference type="EMBL" id="VHJK01000001">
    <property type="protein sequence ID" value="TRD11500.1"/>
    <property type="molecule type" value="Genomic_DNA"/>
</dbReference>
<comment type="caution">
    <text evidence="2">The sequence shown here is derived from an EMBL/GenBank/DDBJ whole genome shotgun (WGS) entry which is preliminary data.</text>
</comment>
<organism evidence="2 3">
    <name type="scientific">Erythrobacter insulae</name>
    <dbReference type="NCBI Taxonomy" id="2584124"/>
    <lineage>
        <taxon>Bacteria</taxon>
        <taxon>Pseudomonadati</taxon>
        <taxon>Pseudomonadota</taxon>
        <taxon>Alphaproteobacteria</taxon>
        <taxon>Sphingomonadales</taxon>
        <taxon>Erythrobacteraceae</taxon>
        <taxon>Erythrobacter/Porphyrobacter group</taxon>
        <taxon>Erythrobacter</taxon>
    </lineage>
</organism>
<evidence type="ECO:0000313" key="3">
    <source>
        <dbReference type="Proteomes" id="UP000316343"/>
    </source>
</evidence>
<sequence length="138" mass="14166">MEIHPQILTFGVSLIAILALSGLAYVLRLGGAPVLANDADARRVAGEIADGFEAVEIAIGSAGTGAILLGEAGEIMVIKRHGNQFAGRILTDISSAAACEDQITITTGEARFGTVSITHPDSASWAEAINRLHGSSNA</sequence>
<dbReference type="OrthoDB" id="7391222at2"/>
<dbReference type="AlphaFoldDB" id="A0A547PBI0"/>
<evidence type="ECO:0000313" key="2">
    <source>
        <dbReference type="EMBL" id="TRD11500.1"/>
    </source>
</evidence>
<dbReference type="Proteomes" id="UP000316343">
    <property type="component" value="Unassembled WGS sequence"/>
</dbReference>
<gene>
    <name evidence="2" type="ORF">FGU71_06270</name>
</gene>
<evidence type="ECO:0000256" key="1">
    <source>
        <dbReference type="SAM" id="Phobius"/>
    </source>
</evidence>
<keyword evidence="1" id="KW-1133">Transmembrane helix</keyword>
<dbReference type="RefSeq" id="WP_142787765.1">
    <property type="nucleotide sequence ID" value="NZ_VHJK01000001.1"/>
</dbReference>
<accession>A0A547PBI0</accession>
<keyword evidence="1" id="KW-0472">Membrane</keyword>
<name>A0A547PBI0_9SPHN</name>